<proteinExistence type="predicted"/>
<reference evidence="3 4" key="1">
    <citation type="submission" date="2020-01" db="EMBL/GenBank/DDBJ databases">
        <title>Novel species isolated from a subtropical stream in China.</title>
        <authorList>
            <person name="Lu H."/>
        </authorList>
    </citation>
    <scope>NUCLEOTIDE SEQUENCE [LARGE SCALE GENOMIC DNA]</scope>
    <source>
        <strain evidence="3 4">FT82W</strain>
    </source>
</reference>
<keyword evidence="1" id="KW-0812">Transmembrane</keyword>
<evidence type="ECO:0000256" key="2">
    <source>
        <dbReference type="SAM" id="SignalP"/>
    </source>
</evidence>
<feature type="chain" id="PRO_5032436563" description="LPXTG cell wall anchor domain-containing protein" evidence="2">
    <location>
        <begin position="23"/>
        <end position="64"/>
    </location>
</feature>
<keyword evidence="2" id="KW-0732">Signal</keyword>
<gene>
    <name evidence="3" type="ORF">GTP91_30040</name>
</gene>
<evidence type="ECO:0000313" key="3">
    <source>
        <dbReference type="EMBL" id="MYM91404.1"/>
    </source>
</evidence>
<sequence length="64" mass="6710">MKHLKLLPLLIAAAFAVPRAHAAEPSPSVQQETGTYVAGLIGIGLLMLGAGGARNERFKALNEE</sequence>
<keyword evidence="1" id="KW-0472">Membrane</keyword>
<dbReference type="Proteomes" id="UP000470302">
    <property type="component" value="Unassembled WGS sequence"/>
</dbReference>
<feature type="signal peptide" evidence="2">
    <location>
        <begin position="1"/>
        <end position="22"/>
    </location>
</feature>
<protein>
    <recommendedName>
        <fullName evidence="5">LPXTG cell wall anchor domain-containing protein</fullName>
    </recommendedName>
</protein>
<organism evidence="3 4">
    <name type="scientific">Duganella vulcania</name>
    <dbReference type="NCBI Taxonomy" id="2692166"/>
    <lineage>
        <taxon>Bacteria</taxon>
        <taxon>Pseudomonadati</taxon>
        <taxon>Pseudomonadota</taxon>
        <taxon>Betaproteobacteria</taxon>
        <taxon>Burkholderiales</taxon>
        <taxon>Oxalobacteraceae</taxon>
        <taxon>Telluria group</taxon>
        <taxon>Duganella</taxon>
    </lineage>
</organism>
<name>A0A845GAV1_9BURK</name>
<evidence type="ECO:0000313" key="4">
    <source>
        <dbReference type="Proteomes" id="UP000470302"/>
    </source>
</evidence>
<dbReference type="AlphaFoldDB" id="A0A845GAV1"/>
<keyword evidence="1" id="KW-1133">Transmembrane helix</keyword>
<dbReference type="EMBL" id="WWCW01000199">
    <property type="protein sequence ID" value="MYM91404.1"/>
    <property type="molecule type" value="Genomic_DNA"/>
</dbReference>
<accession>A0A845GAV1</accession>
<evidence type="ECO:0000256" key="1">
    <source>
        <dbReference type="SAM" id="Phobius"/>
    </source>
</evidence>
<comment type="caution">
    <text evidence="3">The sequence shown here is derived from an EMBL/GenBank/DDBJ whole genome shotgun (WGS) entry which is preliminary data.</text>
</comment>
<feature type="transmembrane region" description="Helical" evidence="1">
    <location>
        <begin position="33"/>
        <end position="53"/>
    </location>
</feature>
<dbReference type="RefSeq" id="WP_161100045.1">
    <property type="nucleotide sequence ID" value="NZ_WWCW01000199.1"/>
</dbReference>
<evidence type="ECO:0008006" key="5">
    <source>
        <dbReference type="Google" id="ProtNLM"/>
    </source>
</evidence>